<evidence type="ECO:0008006" key="4">
    <source>
        <dbReference type="Google" id="ProtNLM"/>
    </source>
</evidence>
<keyword evidence="1" id="KW-0812">Transmembrane</keyword>
<evidence type="ECO:0000313" key="2">
    <source>
        <dbReference type="EMBL" id="MDR7165641.1"/>
    </source>
</evidence>
<keyword evidence="1" id="KW-1133">Transmembrane helix</keyword>
<proteinExistence type="predicted"/>
<dbReference type="Proteomes" id="UP001262032">
    <property type="component" value="Unassembled WGS sequence"/>
</dbReference>
<dbReference type="AlphaFoldDB" id="A0AAW8NFK1"/>
<evidence type="ECO:0000313" key="3">
    <source>
        <dbReference type="Proteomes" id="UP001262032"/>
    </source>
</evidence>
<protein>
    <recommendedName>
        <fullName evidence="4">Sulfate permease</fullName>
    </recommendedName>
</protein>
<dbReference type="RefSeq" id="WP_051265950.1">
    <property type="nucleotide sequence ID" value="NZ_JAVDWN010000017.1"/>
</dbReference>
<reference evidence="2" key="1">
    <citation type="submission" date="2023-07" db="EMBL/GenBank/DDBJ databases">
        <title>Sorghum-associated microbial communities from plants grown in Nebraska, USA.</title>
        <authorList>
            <person name="Schachtman D."/>
        </authorList>
    </citation>
    <scope>NUCLEOTIDE SEQUENCE</scope>
    <source>
        <strain evidence="2">BE261</strain>
    </source>
</reference>
<accession>A0AAW8NFK1</accession>
<organism evidence="2 3">
    <name type="scientific">Pseudarthrobacter oxydans</name>
    <name type="common">Arthrobacter oxydans</name>
    <dbReference type="NCBI Taxonomy" id="1671"/>
    <lineage>
        <taxon>Bacteria</taxon>
        <taxon>Bacillati</taxon>
        <taxon>Actinomycetota</taxon>
        <taxon>Actinomycetes</taxon>
        <taxon>Micrococcales</taxon>
        <taxon>Micrococcaceae</taxon>
        <taxon>Pseudarthrobacter</taxon>
    </lineage>
</organism>
<evidence type="ECO:0000256" key="1">
    <source>
        <dbReference type="SAM" id="Phobius"/>
    </source>
</evidence>
<gene>
    <name evidence="2" type="ORF">J2X12_003695</name>
</gene>
<keyword evidence="1" id="KW-0472">Membrane</keyword>
<name>A0AAW8NFK1_PSEOX</name>
<feature type="transmembrane region" description="Helical" evidence="1">
    <location>
        <begin position="64"/>
        <end position="92"/>
    </location>
</feature>
<dbReference type="EMBL" id="JAVDWN010000017">
    <property type="protein sequence ID" value="MDR7165641.1"/>
    <property type="molecule type" value="Genomic_DNA"/>
</dbReference>
<sequence>MIRAAWNIGVSIHTFLQHAPTNLIIRRLRGAHSLSRAAIALVLAATYFFAFGICFTLLDRGGPLWLAFLGFLMFWNACKFGWVFLLTPVSILRRVINRRRARS</sequence>
<feature type="transmembrane region" description="Helical" evidence="1">
    <location>
        <begin position="37"/>
        <end position="58"/>
    </location>
</feature>
<comment type="caution">
    <text evidence="2">The sequence shown here is derived from an EMBL/GenBank/DDBJ whole genome shotgun (WGS) entry which is preliminary data.</text>
</comment>